<name>A0A7W6EXP2_9SPHN</name>
<dbReference type="PROSITE" id="PS51257">
    <property type="entry name" value="PROKAR_LIPOPROTEIN"/>
    <property type="match status" value="1"/>
</dbReference>
<keyword evidence="3" id="KW-1185">Reference proteome</keyword>
<protein>
    <submittedName>
        <fullName evidence="2">Type IV pilus biogenesis protein CpaD/CtpE</fullName>
    </submittedName>
</protein>
<feature type="signal peptide" evidence="1">
    <location>
        <begin position="1"/>
        <end position="26"/>
    </location>
</feature>
<dbReference type="Proteomes" id="UP000562395">
    <property type="component" value="Unassembled WGS sequence"/>
</dbReference>
<keyword evidence="1" id="KW-0732">Signal</keyword>
<gene>
    <name evidence="2" type="ORF">GGQ88_003348</name>
</gene>
<comment type="caution">
    <text evidence="2">The sequence shown here is derived from an EMBL/GenBank/DDBJ whole genome shotgun (WGS) entry which is preliminary data.</text>
</comment>
<proteinExistence type="predicted"/>
<accession>A0A7W6EXP2</accession>
<evidence type="ECO:0000313" key="3">
    <source>
        <dbReference type="Proteomes" id="UP000562395"/>
    </source>
</evidence>
<reference evidence="2 3" key="1">
    <citation type="submission" date="2020-08" db="EMBL/GenBank/DDBJ databases">
        <title>Genomic Encyclopedia of Type Strains, Phase IV (KMG-IV): sequencing the most valuable type-strain genomes for metagenomic binning, comparative biology and taxonomic classification.</title>
        <authorList>
            <person name="Goeker M."/>
        </authorList>
    </citation>
    <scope>NUCLEOTIDE SEQUENCE [LARGE SCALE GENOMIC DNA]</scope>
    <source>
        <strain evidence="2 3">DSM 14552</strain>
    </source>
</reference>
<dbReference type="AlphaFoldDB" id="A0A7W6EXP2"/>
<dbReference type="EMBL" id="JACICY010000009">
    <property type="protein sequence ID" value="MBB3862054.1"/>
    <property type="molecule type" value="Genomic_DNA"/>
</dbReference>
<feature type="chain" id="PRO_5031120936" evidence="1">
    <location>
        <begin position="27"/>
        <end position="127"/>
    </location>
</feature>
<sequence length="127" mass="13601">MQNRRIVLIGCAALFLAGCASKMAFRGPIALASDQQIMIVRATAKFKQNGILVSGDIRRTNGYAGSVAGHLHIEGLGAQGEVLVKADAPWGEFMSRRFRLAYFKAFLETPSVSSITSIRVTSVTGSP</sequence>
<evidence type="ECO:0000313" key="2">
    <source>
        <dbReference type="EMBL" id="MBB3862054.1"/>
    </source>
</evidence>
<organism evidence="2 3">
    <name type="scientific">Novosphingobium hassiacum</name>
    <dbReference type="NCBI Taxonomy" id="173676"/>
    <lineage>
        <taxon>Bacteria</taxon>
        <taxon>Pseudomonadati</taxon>
        <taxon>Pseudomonadota</taxon>
        <taxon>Alphaproteobacteria</taxon>
        <taxon>Sphingomonadales</taxon>
        <taxon>Sphingomonadaceae</taxon>
        <taxon>Novosphingobium</taxon>
    </lineage>
</organism>
<evidence type="ECO:0000256" key="1">
    <source>
        <dbReference type="SAM" id="SignalP"/>
    </source>
</evidence>